<name>A0A1X6ZNB9_9RHOB</name>
<keyword evidence="1" id="KW-1133">Transmembrane helix</keyword>
<reference evidence="3" key="1">
    <citation type="submission" date="2017-03" db="EMBL/GenBank/DDBJ databases">
        <authorList>
            <person name="Rodrigo-Torres L."/>
            <person name="Arahal R.D."/>
            <person name="Lucena T."/>
        </authorList>
    </citation>
    <scope>NUCLEOTIDE SEQUENCE [LARGE SCALE GENOMIC DNA]</scope>
    <source>
        <strain evidence="3">CECT 8411</strain>
    </source>
</reference>
<dbReference type="AlphaFoldDB" id="A0A1X6ZNB9"/>
<evidence type="ECO:0000313" key="2">
    <source>
        <dbReference type="EMBL" id="SLN56777.1"/>
    </source>
</evidence>
<keyword evidence="3" id="KW-1185">Reference proteome</keyword>
<organism evidence="2 3">
    <name type="scientific">Ruegeria meonggei</name>
    <dbReference type="NCBI Taxonomy" id="1446476"/>
    <lineage>
        <taxon>Bacteria</taxon>
        <taxon>Pseudomonadati</taxon>
        <taxon>Pseudomonadota</taxon>
        <taxon>Alphaproteobacteria</taxon>
        <taxon>Rhodobacterales</taxon>
        <taxon>Roseobacteraceae</taxon>
        <taxon>Ruegeria</taxon>
    </lineage>
</organism>
<dbReference type="EMBL" id="FWFP01000007">
    <property type="protein sequence ID" value="SLN56777.1"/>
    <property type="molecule type" value="Genomic_DNA"/>
</dbReference>
<proteinExistence type="predicted"/>
<protein>
    <submittedName>
        <fullName evidence="2">Uncharacterized protein</fullName>
    </submittedName>
</protein>
<evidence type="ECO:0000313" key="3">
    <source>
        <dbReference type="Proteomes" id="UP000193778"/>
    </source>
</evidence>
<accession>A0A1X6ZNB9</accession>
<sequence length="89" mass="10034">MAAFGLVYLPTGLTVFSVFLATVKMGVSVYTVGFAVLLLSYVVLFFLVVKALWKPIEKEKLKIEREFSEQGLRIFRVKNLKFDIAKAEG</sequence>
<keyword evidence="1" id="KW-0472">Membrane</keyword>
<dbReference type="RefSeq" id="WP_085823268.1">
    <property type="nucleotide sequence ID" value="NZ_FWFP01000007.1"/>
</dbReference>
<keyword evidence="1" id="KW-0812">Transmembrane</keyword>
<gene>
    <name evidence="2" type="ORF">RUM8411_02769</name>
</gene>
<feature type="transmembrane region" description="Helical" evidence="1">
    <location>
        <begin position="27"/>
        <end position="53"/>
    </location>
</feature>
<dbReference type="Proteomes" id="UP000193778">
    <property type="component" value="Unassembled WGS sequence"/>
</dbReference>
<evidence type="ECO:0000256" key="1">
    <source>
        <dbReference type="SAM" id="Phobius"/>
    </source>
</evidence>